<dbReference type="GO" id="GO:0006511">
    <property type="term" value="P:ubiquitin-dependent protein catabolic process"/>
    <property type="evidence" value="ECO:0007669"/>
    <property type="project" value="InterPro"/>
</dbReference>
<evidence type="ECO:0000256" key="10">
    <source>
        <dbReference type="ARBA" id="ARBA00041675"/>
    </source>
</evidence>
<dbReference type="InterPro" id="IPR018957">
    <property type="entry name" value="Znf_C3HC4_RING-type"/>
</dbReference>
<comment type="pathway">
    <text evidence="2">Protein modification; protein ubiquitination.</text>
</comment>
<dbReference type="InterPro" id="IPR013083">
    <property type="entry name" value="Znf_RING/FYVE/PHD"/>
</dbReference>
<dbReference type="UniPathway" id="UPA00143"/>
<dbReference type="Gene3D" id="3.30.40.10">
    <property type="entry name" value="Zinc/RING finger domain, C3HC4 (zinc finger)"/>
    <property type="match status" value="1"/>
</dbReference>
<evidence type="ECO:0000256" key="1">
    <source>
        <dbReference type="ARBA" id="ARBA00000900"/>
    </source>
</evidence>
<dbReference type="GO" id="GO:0016567">
    <property type="term" value="P:protein ubiquitination"/>
    <property type="evidence" value="ECO:0007669"/>
    <property type="project" value="UniProtKB-UniPathway"/>
</dbReference>
<protein>
    <recommendedName>
        <fullName evidence="9">E3 ubiquitin-protein ligase RNF185</fullName>
        <ecNumber evidence="3">2.3.2.27</ecNumber>
    </recommendedName>
    <alternativeName>
        <fullName evidence="10">RING finger protein 185</fullName>
    </alternativeName>
</protein>
<evidence type="ECO:0000256" key="7">
    <source>
        <dbReference type="ARBA" id="ARBA00022786"/>
    </source>
</evidence>
<evidence type="ECO:0000256" key="9">
    <source>
        <dbReference type="ARBA" id="ARBA00039319"/>
    </source>
</evidence>
<dbReference type="InterPro" id="IPR045103">
    <property type="entry name" value="RNF5/RNF185-like"/>
</dbReference>
<gene>
    <name evidence="13" type="ORF">F2P81_016005</name>
</gene>
<dbReference type="EMBL" id="VEVO01000014">
    <property type="protein sequence ID" value="KAF0031450.1"/>
    <property type="molecule type" value="Genomic_DNA"/>
</dbReference>
<dbReference type="GO" id="GO:0005783">
    <property type="term" value="C:endoplasmic reticulum"/>
    <property type="evidence" value="ECO:0007669"/>
    <property type="project" value="InterPro"/>
</dbReference>
<comment type="catalytic activity">
    <reaction evidence="1">
        <text>S-ubiquitinyl-[E2 ubiquitin-conjugating enzyme]-L-cysteine + [acceptor protein]-L-lysine = [E2 ubiquitin-conjugating enzyme]-L-cysteine + N(6)-ubiquitinyl-[acceptor protein]-L-lysine.</text>
        <dbReference type="EC" id="2.3.2.27"/>
    </reaction>
</comment>
<sequence length="167" mass="17341">MATAAPPPASGTAAATENPSPGSSSSTAADSGNQDSTFECNICLDTAKDAVISLCGHLFCGWRPDPADKCVQCVKLASVETKLSPCMAVEAQVNRTPEREHPLDHKGKGLSQKTVVSPWDATAHGRTVSVSTLPICRSGDYVLAADCVNAPVDDLRGQAKGSDKEDT</sequence>
<feature type="compositionally biased region" description="Low complexity" evidence="11">
    <location>
        <begin position="10"/>
        <end position="32"/>
    </location>
</feature>
<dbReference type="GO" id="GO:0061630">
    <property type="term" value="F:ubiquitin protein ligase activity"/>
    <property type="evidence" value="ECO:0007669"/>
    <property type="project" value="UniProtKB-EC"/>
</dbReference>
<evidence type="ECO:0000256" key="2">
    <source>
        <dbReference type="ARBA" id="ARBA00004906"/>
    </source>
</evidence>
<dbReference type="AlphaFoldDB" id="A0A6A4SHT6"/>
<dbReference type="EC" id="2.3.2.27" evidence="3"/>
<evidence type="ECO:0000256" key="8">
    <source>
        <dbReference type="ARBA" id="ARBA00022833"/>
    </source>
</evidence>
<evidence type="ECO:0000256" key="5">
    <source>
        <dbReference type="ARBA" id="ARBA00022723"/>
    </source>
</evidence>
<comment type="caution">
    <text evidence="13">The sequence shown here is derived from an EMBL/GenBank/DDBJ whole genome shotgun (WGS) entry which is preliminary data.</text>
</comment>
<evidence type="ECO:0000256" key="3">
    <source>
        <dbReference type="ARBA" id="ARBA00012483"/>
    </source>
</evidence>
<dbReference type="GO" id="GO:0008270">
    <property type="term" value="F:zinc ion binding"/>
    <property type="evidence" value="ECO:0007669"/>
    <property type="project" value="UniProtKB-KW"/>
</dbReference>
<dbReference type="Pfam" id="PF00097">
    <property type="entry name" value="zf-C3HC4"/>
    <property type="match status" value="1"/>
</dbReference>
<evidence type="ECO:0000313" key="14">
    <source>
        <dbReference type="Proteomes" id="UP000438429"/>
    </source>
</evidence>
<dbReference type="SUPFAM" id="SSF57850">
    <property type="entry name" value="RING/U-box"/>
    <property type="match status" value="1"/>
</dbReference>
<evidence type="ECO:0000256" key="6">
    <source>
        <dbReference type="ARBA" id="ARBA00022771"/>
    </source>
</evidence>
<keyword evidence="7" id="KW-0833">Ubl conjugation pathway</keyword>
<dbReference type="PANTHER" id="PTHR12313">
    <property type="entry name" value="E3 UBIQUITIN-PROTEIN LIGASE RNF5-RELATED"/>
    <property type="match status" value="1"/>
</dbReference>
<keyword evidence="6" id="KW-0863">Zinc-finger</keyword>
<evidence type="ECO:0000256" key="11">
    <source>
        <dbReference type="SAM" id="MobiDB-lite"/>
    </source>
</evidence>
<organism evidence="13 14">
    <name type="scientific">Scophthalmus maximus</name>
    <name type="common">Turbot</name>
    <name type="synonym">Psetta maxima</name>
    <dbReference type="NCBI Taxonomy" id="52904"/>
    <lineage>
        <taxon>Eukaryota</taxon>
        <taxon>Metazoa</taxon>
        <taxon>Chordata</taxon>
        <taxon>Craniata</taxon>
        <taxon>Vertebrata</taxon>
        <taxon>Euteleostomi</taxon>
        <taxon>Actinopterygii</taxon>
        <taxon>Neopterygii</taxon>
        <taxon>Teleostei</taxon>
        <taxon>Neoteleostei</taxon>
        <taxon>Acanthomorphata</taxon>
        <taxon>Carangaria</taxon>
        <taxon>Pleuronectiformes</taxon>
        <taxon>Pleuronectoidei</taxon>
        <taxon>Scophthalmidae</taxon>
        <taxon>Scophthalmus</taxon>
    </lineage>
</organism>
<evidence type="ECO:0000256" key="4">
    <source>
        <dbReference type="ARBA" id="ARBA00022679"/>
    </source>
</evidence>
<proteinExistence type="predicted"/>
<keyword evidence="4" id="KW-0808">Transferase</keyword>
<feature type="region of interest" description="Disordered" evidence="11">
    <location>
        <begin position="1"/>
        <end position="32"/>
    </location>
</feature>
<dbReference type="Proteomes" id="UP000438429">
    <property type="component" value="Unassembled WGS sequence"/>
</dbReference>
<feature type="domain" description="Zinc finger C3HC4 RING-type" evidence="12">
    <location>
        <begin position="40"/>
        <end position="60"/>
    </location>
</feature>
<keyword evidence="8" id="KW-0862">Zinc</keyword>
<reference evidence="13 14" key="1">
    <citation type="submission" date="2019-06" db="EMBL/GenBank/DDBJ databases">
        <title>Draft genomes of female and male turbot (Scophthalmus maximus).</title>
        <authorList>
            <person name="Xu H."/>
            <person name="Xu X.-W."/>
            <person name="Shao C."/>
            <person name="Chen S."/>
        </authorList>
    </citation>
    <scope>NUCLEOTIDE SEQUENCE [LARGE SCALE GENOMIC DNA]</scope>
    <source>
        <strain evidence="13">Ysfricsl-2016a</strain>
        <tissue evidence="13">Blood</tissue>
    </source>
</reference>
<evidence type="ECO:0000259" key="12">
    <source>
        <dbReference type="Pfam" id="PF00097"/>
    </source>
</evidence>
<name>A0A6A4SHT6_SCOMX</name>
<keyword evidence="5" id="KW-0479">Metal-binding</keyword>
<evidence type="ECO:0000313" key="13">
    <source>
        <dbReference type="EMBL" id="KAF0031450.1"/>
    </source>
</evidence>
<accession>A0A6A4SHT6</accession>